<accession>A0A0P6WZ75</accession>
<comment type="caution">
    <text evidence="1">The sequence shown here is derived from an EMBL/GenBank/DDBJ whole genome shotgun (WGS) entry which is preliminary data.</text>
</comment>
<dbReference type="RefSeq" id="WP_061913844.1">
    <property type="nucleotide sequence ID" value="NZ_DF967971.1"/>
</dbReference>
<evidence type="ECO:0000313" key="1">
    <source>
        <dbReference type="EMBL" id="KPL75318.1"/>
    </source>
</evidence>
<protein>
    <submittedName>
        <fullName evidence="1">Uncharacterized protein</fullName>
    </submittedName>
</protein>
<proteinExistence type="predicted"/>
<name>A0A0P6WZ75_9CHLR</name>
<dbReference type="STRING" id="360411.AC812_08440"/>
<organism evidence="1 2">
    <name type="scientific">Bellilinea caldifistulae</name>
    <dbReference type="NCBI Taxonomy" id="360411"/>
    <lineage>
        <taxon>Bacteria</taxon>
        <taxon>Bacillati</taxon>
        <taxon>Chloroflexota</taxon>
        <taxon>Anaerolineae</taxon>
        <taxon>Anaerolineales</taxon>
        <taxon>Anaerolineaceae</taxon>
        <taxon>Bellilinea</taxon>
    </lineage>
</organism>
<gene>
    <name evidence="1" type="ORF">AC812_08440</name>
</gene>
<reference evidence="1 2" key="1">
    <citation type="submission" date="2015-07" db="EMBL/GenBank/DDBJ databases">
        <title>Draft genome of Bellilinea caldifistulae DSM 17877.</title>
        <authorList>
            <person name="Hemp J."/>
            <person name="Ward L.M."/>
            <person name="Pace L.A."/>
            <person name="Fischer W.W."/>
        </authorList>
    </citation>
    <scope>NUCLEOTIDE SEQUENCE [LARGE SCALE GENOMIC DNA]</scope>
    <source>
        <strain evidence="1 2">GOMI-1</strain>
    </source>
</reference>
<keyword evidence="2" id="KW-1185">Reference proteome</keyword>
<sequence>MKIMTASPTPFVRLTLQLILTLMIAAILTTTLLVLVFSPIYPASASTLPAIQSSRQANYRAESVHPIFAPVYPQGFDSTLP</sequence>
<dbReference type="AlphaFoldDB" id="A0A0P6WZ75"/>
<evidence type="ECO:0000313" key="2">
    <source>
        <dbReference type="Proteomes" id="UP000050514"/>
    </source>
</evidence>
<dbReference type="Proteomes" id="UP000050514">
    <property type="component" value="Unassembled WGS sequence"/>
</dbReference>
<dbReference type="EMBL" id="LGHJ01000014">
    <property type="protein sequence ID" value="KPL75318.1"/>
    <property type="molecule type" value="Genomic_DNA"/>
</dbReference>